<evidence type="ECO:0000313" key="1">
    <source>
        <dbReference type="EMBL" id="PFH53682.1"/>
    </source>
</evidence>
<gene>
    <name evidence="1" type="ORF">AMATHDRAFT_45157</name>
</gene>
<organism evidence="1 2">
    <name type="scientific">Amanita thiersii Skay4041</name>
    <dbReference type="NCBI Taxonomy" id="703135"/>
    <lineage>
        <taxon>Eukaryota</taxon>
        <taxon>Fungi</taxon>
        <taxon>Dikarya</taxon>
        <taxon>Basidiomycota</taxon>
        <taxon>Agaricomycotina</taxon>
        <taxon>Agaricomycetes</taxon>
        <taxon>Agaricomycetidae</taxon>
        <taxon>Agaricales</taxon>
        <taxon>Pluteineae</taxon>
        <taxon>Amanitaceae</taxon>
        <taxon>Amanita</taxon>
    </lineage>
</organism>
<proteinExistence type="predicted"/>
<sequence>MSHVSKVTPVTPATPCDMGSCSNALHIDSAEIGITNRIFSPDERQLIRDALLTARQELQGSAVKTKELQQYKIELAEKIQRYKVAIAPVKVIPPEVLHQIFIFCVSGPIEIPMKVTDARFTITLVCSHWRQVALDTPWAPTTNIASILQKLSFTRGMCF</sequence>
<dbReference type="OrthoDB" id="3365698at2759"/>
<accession>A0A2A9P049</accession>
<dbReference type="Gene3D" id="1.20.1280.50">
    <property type="match status" value="1"/>
</dbReference>
<dbReference type="Proteomes" id="UP000242287">
    <property type="component" value="Unassembled WGS sequence"/>
</dbReference>
<dbReference type="EMBL" id="KZ301972">
    <property type="protein sequence ID" value="PFH53682.1"/>
    <property type="molecule type" value="Genomic_DNA"/>
</dbReference>
<protein>
    <submittedName>
        <fullName evidence="1">Uncharacterized protein</fullName>
    </submittedName>
</protein>
<reference evidence="1 2" key="1">
    <citation type="submission" date="2014-02" db="EMBL/GenBank/DDBJ databases">
        <title>Transposable element dynamics among asymbiotic and ectomycorrhizal Amanita fungi.</title>
        <authorList>
            <consortium name="DOE Joint Genome Institute"/>
            <person name="Hess J."/>
            <person name="Skrede I."/>
            <person name="Wolfe B."/>
            <person name="LaButti K."/>
            <person name="Ohm R.A."/>
            <person name="Grigoriev I.V."/>
            <person name="Pringle A."/>
        </authorList>
    </citation>
    <scope>NUCLEOTIDE SEQUENCE [LARGE SCALE GENOMIC DNA]</scope>
    <source>
        <strain evidence="1 2">SKay4041</strain>
    </source>
</reference>
<dbReference type="AlphaFoldDB" id="A0A2A9P049"/>
<name>A0A2A9P049_9AGAR</name>
<keyword evidence="2" id="KW-1185">Reference proteome</keyword>
<evidence type="ECO:0000313" key="2">
    <source>
        <dbReference type="Proteomes" id="UP000242287"/>
    </source>
</evidence>